<proteinExistence type="predicted"/>
<organism evidence="1">
    <name type="scientific">Dulem virus 199</name>
    <dbReference type="NCBI Taxonomy" id="3145676"/>
    <lineage>
        <taxon>Viruses</taxon>
        <taxon>Monodnaviria</taxon>
        <taxon>Sangervirae</taxon>
        <taxon>Phixviricota</taxon>
        <taxon>Malgrandaviricetes</taxon>
        <taxon>Petitvirales</taxon>
        <taxon>Microviridae</taxon>
        <taxon>Microvirus</taxon>
    </lineage>
</organism>
<sequence>MTDRLFFFELSDGTQFIVSSTEFLQNLRRSGFYNDIKEFILSNDIALTGDFRSFPILFMCYWYYYCYRELKLTHLIDFSISYRRLSTGTTTMIYNKLNSSHLRLLQLYGVLNYAMLSSSLRLSEQIFKSRNWKKHYLIPSEKCIEYFKPRIF</sequence>
<evidence type="ECO:0000313" key="1">
    <source>
        <dbReference type="EMBL" id="XCD04733.1"/>
    </source>
</evidence>
<name>A0AAU8B153_9VIRU</name>
<reference evidence="1" key="1">
    <citation type="submission" date="2024-03" db="EMBL/GenBank/DDBJ databases">
        <title>Diverse circular DNA viruses in blood, oral, and fecal samples of captive lemurs.</title>
        <authorList>
            <person name="Paietta E.N."/>
            <person name="Kraberger S."/>
            <person name="Lund M.C."/>
            <person name="Custer J.M."/>
            <person name="Vargas K.M."/>
            <person name="Ehmke E.E."/>
            <person name="Yoder A.D."/>
            <person name="Varsani A."/>
        </authorList>
    </citation>
    <scope>NUCLEOTIDE SEQUENCE</scope>
    <source>
        <strain evidence="1">Duke_24FF_1082</strain>
    </source>
</reference>
<protein>
    <submittedName>
        <fullName evidence="1">Uncharacterized protein</fullName>
    </submittedName>
</protein>
<dbReference type="EMBL" id="PP511499">
    <property type="protein sequence ID" value="XCD04733.1"/>
    <property type="molecule type" value="Genomic_DNA"/>
</dbReference>
<accession>A0AAU8B153</accession>